<dbReference type="RefSeq" id="WP_145261321.1">
    <property type="nucleotide sequence ID" value="NZ_CP036316.1"/>
</dbReference>
<accession>A0A517T7D8</accession>
<proteinExistence type="predicted"/>
<organism evidence="2 3">
    <name type="scientific">Calycomorphotria hydatis</name>
    <dbReference type="NCBI Taxonomy" id="2528027"/>
    <lineage>
        <taxon>Bacteria</taxon>
        <taxon>Pseudomonadati</taxon>
        <taxon>Planctomycetota</taxon>
        <taxon>Planctomycetia</taxon>
        <taxon>Planctomycetales</taxon>
        <taxon>Planctomycetaceae</taxon>
        <taxon>Calycomorphotria</taxon>
    </lineage>
</organism>
<dbReference type="EMBL" id="CP036316">
    <property type="protein sequence ID" value="QDT64288.1"/>
    <property type="molecule type" value="Genomic_DNA"/>
</dbReference>
<dbReference type="KEGG" id="chya:V22_15200"/>
<reference evidence="2 3" key="1">
    <citation type="submission" date="2019-02" db="EMBL/GenBank/DDBJ databases">
        <title>Deep-cultivation of Planctomycetes and their phenomic and genomic characterization uncovers novel biology.</title>
        <authorList>
            <person name="Wiegand S."/>
            <person name="Jogler M."/>
            <person name="Boedeker C."/>
            <person name="Pinto D."/>
            <person name="Vollmers J."/>
            <person name="Rivas-Marin E."/>
            <person name="Kohn T."/>
            <person name="Peeters S.H."/>
            <person name="Heuer A."/>
            <person name="Rast P."/>
            <person name="Oberbeckmann S."/>
            <person name="Bunk B."/>
            <person name="Jeske O."/>
            <person name="Meyerdierks A."/>
            <person name="Storesund J.E."/>
            <person name="Kallscheuer N."/>
            <person name="Luecker S."/>
            <person name="Lage O.M."/>
            <person name="Pohl T."/>
            <person name="Merkel B.J."/>
            <person name="Hornburger P."/>
            <person name="Mueller R.-W."/>
            <person name="Bruemmer F."/>
            <person name="Labrenz M."/>
            <person name="Spormann A.M."/>
            <person name="Op den Camp H."/>
            <person name="Overmann J."/>
            <person name="Amann R."/>
            <person name="Jetten M.S.M."/>
            <person name="Mascher T."/>
            <person name="Medema M.H."/>
            <person name="Devos D.P."/>
            <person name="Kaster A.-K."/>
            <person name="Ovreas L."/>
            <person name="Rohde M."/>
            <person name="Galperin M.Y."/>
            <person name="Jogler C."/>
        </authorList>
    </citation>
    <scope>NUCLEOTIDE SEQUENCE [LARGE SCALE GENOMIC DNA]</scope>
    <source>
        <strain evidence="2 3">V22</strain>
    </source>
</reference>
<evidence type="ECO:0008006" key="4">
    <source>
        <dbReference type="Google" id="ProtNLM"/>
    </source>
</evidence>
<keyword evidence="3" id="KW-1185">Reference proteome</keyword>
<keyword evidence="1" id="KW-0472">Membrane</keyword>
<evidence type="ECO:0000313" key="3">
    <source>
        <dbReference type="Proteomes" id="UP000319976"/>
    </source>
</evidence>
<feature type="transmembrane region" description="Helical" evidence="1">
    <location>
        <begin position="6"/>
        <end position="29"/>
    </location>
</feature>
<name>A0A517T7D8_9PLAN</name>
<dbReference type="AlphaFoldDB" id="A0A517T7D8"/>
<feature type="transmembrane region" description="Helical" evidence="1">
    <location>
        <begin position="79"/>
        <end position="100"/>
    </location>
</feature>
<evidence type="ECO:0000256" key="1">
    <source>
        <dbReference type="SAM" id="Phobius"/>
    </source>
</evidence>
<sequence>MFDEWLIADVLVSAPVYLALFVSFATVIGRIGLPAETVGRLLLGLALLTIGEFILLLFSLTSSLDLGPLNNPVLGEVDGLYFCVLGGSGIFRAAGIFVLVMTLTDMQQKKSETFTIDGE</sequence>
<protein>
    <recommendedName>
        <fullName evidence="4">NADH-quinone oxidoreductase subunit K</fullName>
    </recommendedName>
</protein>
<keyword evidence="1" id="KW-1133">Transmembrane helix</keyword>
<gene>
    <name evidence="2" type="ORF">V22_15200</name>
</gene>
<dbReference type="Proteomes" id="UP000319976">
    <property type="component" value="Chromosome"/>
</dbReference>
<keyword evidence="1" id="KW-0812">Transmembrane</keyword>
<feature type="transmembrane region" description="Helical" evidence="1">
    <location>
        <begin position="41"/>
        <end position="59"/>
    </location>
</feature>
<evidence type="ECO:0000313" key="2">
    <source>
        <dbReference type="EMBL" id="QDT64288.1"/>
    </source>
</evidence>